<evidence type="ECO:0000256" key="2">
    <source>
        <dbReference type="SAM" id="Phobius"/>
    </source>
</evidence>
<feature type="domain" description="DUF8108" evidence="5">
    <location>
        <begin position="61"/>
        <end position="128"/>
    </location>
</feature>
<proteinExistence type="predicted"/>
<evidence type="ECO:0000256" key="1">
    <source>
        <dbReference type="SAM" id="MobiDB-lite"/>
    </source>
</evidence>
<feature type="region of interest" description="Disordered" evidence="1">
    <location>
        <begin position="33"/>
        <end position="63"/>
    </location>
</feature>
<keyword evidence="7" id="KW-1185">Reference proteome</keyword>
<dbReference type="AlphaFoldDB" id="A0ABD6B0H1"/>
<dbReference type="InterPro" id="IPR058421">
    <property type="entry name" value="DUF8108_C"/>
</dbReference>
<dbReference type="Pfam" id="PF26413">
    <property type="entry name" value="DUF8108"/>
    <property type="match status" value="1"/>
</dbReference>
<organism evidence="6 7">
    <name type="scientific">Halomarina rubra</name>
    <dbReference type="NCBI Taxonomy" id="2071873"/>
    <lineage>
        <taxon>Archaea</taxon>
        <taxon>Methanobacteriati</taxon>
        <taxon>Methanobacteriota</taxon>
        <taxon>Stenosarchaea group</taxon>
        <taxon>Halobacteria</taxon>
        <taxon>Halobacteriales</taxon>
        <taxon>Natronomonadaceae</taxon>
        <taxon>Halomarina</taxon>
    </lineage>
</organism>
<dbReference type="EMBL" id="JBHUDC010000008">
    <property type="protein sequence ID" value="MFD1515338.1"/>
    <property type="molecule type" value="Genomic_DNA"/>
</dbReference>
<evidence type="ECO:0000313" key="7">
    <source>
        <dbReference type="Proteomes" id="UP001597187"/>
    </source>
</evidence>
<dbReference type="RefSeq" id="WP_250875258.1">
    <property type="nucleotide sequence ID" value="NZ_JALXFV010000008.1"/>
</dbReference>
<feature type="transmembrane region" description="Helical" evidence="2">
    <location>
        <begin position="98"/>
        <end position="116"/>
    </location>
</feature>
<feature type="transmembrane region" description="Helical" evidence="2">
    <location>
        <begin position="171"/>
        <end position="202"/>
    </location>
</feature>
<dbReference type="Proteomes" id="UP001597187">
    <property type="component" value="Unassembled WGS sequence"/>
</dbReference>
<keyword evidence="2" id="KW-0812">Transmembrane</keyword>
<dbReference type="Pfam" id="PF13240">
    <property type="entry name" value="Zn_Ribbon_1"/>
    <property type="match status" value="1"/>
</dbReference>
<evidence type="ECO:0000259" key="4">
    <source>
        <dbReference type="Pfam" id="PF26413"/>
    </source>
</evidence>
<dbReference type="InterPro" id="IPR026870">
    <property type="entry name" value="Zinc_ribbon_dom"/>
</dbReference>
<evidence type="ECO:0000259" key="5">
    <source>
        <dbReference type="Pfam" id="PF26438"/>
    </source>
</evidence>
<dbReference type="Pfam" id="PF26438">
    <property type="entry name" value="DUF8108_N"/>
    <property type="match status" value="1"/>
</dbReference>
<reference evidence="6 7" key="1">
    <citation type="journal article" date="2019" name="Int. J. Syst. Evol. Microbiol.">
        <title>The Global Catalogue of Microorganisms (GCM) 10K type strain sequencing project: providing services to taxonomists for standard genome sequencing and annotation.</title>
        <authorList>
            <consortium name="The Broad Institute Genomics Platform"/>
            <consortium name="The Broad Institute Genome Sequencing Center for Infectious Disease"/>
            <person name="Wu L."/>
            <person name="Ma J."/>
        </authorList>
    </citation>
    <scope>NUCLEOTIDE SEQUENCE [LARGE SCALE GENOMIC DNA]</scope>
    <source>
        <strain evidence="6 7">CGMCC 1.12563</strain>
    </source>
</reference>
<feature type="domain" description="Zinc-ribbon" evidence="3">
    <location>
        <begin position="8"/>
        <end position="28"/>
    </location>
</feature>
<dbReference type="InterPro" id="IPR058962">
    <property type="entry name" value="DUF8108_N"/>
</dbReference>
<evidence type="ECO:0000259" key="3">
    <source>
        <dbReference type="Pfam" id="PF13240"/>
    </source>
</evidence>
<keyword evidence="2" id="KW-0472">Membrane</keyword>
<protein>
    <submittedName>
        <fullName evidence="6">Zinc-ribbon domain-containing protein</fullName>
    </submittedName>
</protein>
<gene>
    <name evidence="6" type="ORF">ACFSBT_18825</name>
</gene>
<feature type="region of interest" description="Disordered" evidence="1">
    <location>
        <begin position="138"/>
        <end position="159"/>
    </location>
</feature>
<name>A0ABD6B0H1_9EURY</name>
<feature type="compositionally biased region" description="Low complexity" evidence="1">
    <location>
        <begin position="47"/>
        <end position="58"/>
    </location>
</feature>
<sequence length="300" mass="32377">MPSARPNFCAHCGAALDATTNYCPQCGTQCVETTPEERPAAARHRGTTTTDRAGDGPASNREQFRRRVDDHLLDGWDVERDSGDRVVLRKREYGSVKVHAVLLVFTGGVGNLLYGWHKYNNEGERRILRADGDDTLSASLDRDVPSGHRGSRTGSTGSTGSTLVGYVGGALLLLSAMAMFASFDVVVMTLGVFFFAAALWAMPATRRRLQNRHPPTTFGRTQSTEETTRVDPDAPCVVCSGAIEEGVERSYREEVVVAGVPLFETASGENNYCRSCASGGLSEFTSGASPTADRPVETEF</sequence>
<keyword evidence="2" id="KW-1133">Transmembrane helix</keyword>
<feature type="domain" description="DUF8108" evidence="4">
    <location>
        <begin position="210"/>
        <end position="278"/>
    </location>
</feature>
<evidence type="ECO:0000313" key="6">
    <source>
        <dbReference type="EMBL" id="MFD1515338.1"/>
    </source>
</evidence>
<accession>A0ABD6B0H1</accession>
<comment type="caution">
    <text evidence="6">The sequence shown here is derived from an EMBL/GenBank/DDBJ whole genome shotgun (WGS) entry which is preliminary data.</text>
</comment>